<dbReference type="Proteomes" id="UP000650081">
    <property type="component" value="Unassembled WGS sequence"/>
</dbReference>
<evidence type="ECO:0000259" key="2">
    <source>
        <dbReference type="Pfam" id="PF06439"/>
    </source>
</evidence>
<keyword evidence="1" id="KW-0732">Signal</keyword>
<feature type="domain" description="3-keto-alpha-glucoside-1,2-lyase/3-keto-2-hydroxy-glucal hydratase" evidence="2">
    <location>
        <begin position="22"/>
        <end position="245"/>
    </location>
</feature>
<dbReference type="RefSeq" id="WP_187467127.1">
    <property type="nucleotide sequence ID" value="NZ_JACSIT010000117.1"/>
</dbReference>
<accession>A0A923PMC1</accession>
<dbReference type="GO" id="GO:0016787">
    <property type="term" value="F:hydrolase activity"/>
    <property type="evidence" value="ECO:0007669"/>
    <property type="project" value="InterPro"/>
</dbReference>
<feature type="signal peptide" evidence="1">
    <location>
        <begin position="1"/>
        <end position="18"/>
    </location>
</feature>
<gene>
    <name evidence="3" type="ORF">H9S92_12925</name>
</gene>
<name>A0A923PMC1_9BACT</name>
<dbReference type="AlphaFoldDB" id="A0A923PMC1"/>
<reference evidence="3" key="1">
    <citation type="submission" date="2020-08" db="EMBL/GenBank/DDBJ databases">
        <title>Lewinella bacteria from marine environments.</title>
        <authorList>
            <person name="Zhong Y."/>
        </authorList>
    </citation>
    <scope>NUCLEOTIDE SEQUENCE</scope>
    <source>
        <strain evidence="3">KCTC 42187</strain>
    </source>
</reference>
<keyword evidence="4" id="KW-1185">Reference proteome</keyword>
<sequence length="247" mass="27973">MRLLPLLLVLLFCTCGRAQEFMPILQGSNFTGWHIQIKDQGVVSPEDQAIFSLRNGQLRVYPGIPDQTPQPYAALITDSVYQNFHLKLEYKWGQGKYPPRGDFVRDAGILFHVFDTTQFWASGLECQIQEGDTGDAWLIGARAQSSVQDVIRNYDPKGKIQERGGTYPRFSRFHRAYCWERTGWNSVEVIVKGAGAEFYVNGHLVNALQAAEYPGPGDEWLPLDKGRIILQAEGAQIHYRSVVLKRL</sequence>
<dbReference type="InterPro" id="IPR010496">
    <property type="entry name" value="AL/BT2_dom"/>
</dbReference>
<dbReference type="Pfam" id="PF06439">
    <property type="entry name" value="3keto-disac_hyd"/>
    <property type="match status" value="1"/>
</dbReference>
<evidence type="ECO:0000313" key="3">
    <source>
        <dbReference type="EMBL" id="MBC6995075.1"/>
    </source>
</evidence>
<comment type="caution">
    <text evidence="3">The sequence shown here is derived from an EMBL/GenBank/DDBJ whole genome shotgun (WGS) entry which is preliminary data.</text>
</comment>
<proteinExistence type="predicted"/>
<evidence type="ECO:0000256" key="1">
    <source>
        <dbReference type="SAM" id="SignalP"/>
    </source>
</evidence>
<feature type="chain" id="PRO_5037601190" evidence="1">
    <location>
        <begin position="19"/>
        <end position="247"/>
    </location>
</feature>
<dbReference type="EMBL" id="JACSIT010000117">
    <property type="protein sequence ID" value="MBC6995075.1"/>
    <property type="molecule type" value="Genomic_DNA"/>
</dbReference>
<protein>
    <submittedName>
        <fullName evidence="3">DUF1080 domain-containing protein</fullName>
    </submittedName>
</protein>
<dbReference type="Gene3D" id="2.60.120.560">
    <property type="entry name" value="Exo-inulinase, domain 1"/>
    <property type="match status" value="1"/>
</dbReference>
<evidence type="ECO:0000313" key="4">
    <source>
        <dbReference type="Proteomes" id="UP000650081"/>
    </source>
</evidence>
<organism evidence="3 4">
    <name type="scientific">Neolewinella lacunae</name>
    <dbReference type="NCBI Taxonomy" id="1517758"/>
    <lineage>
        <taxon>Bacteria</taxon>
        <taxon>Pseudomonadati</taxon>
        <taxon>Bacteroidota</taxon>
        <taxon>Saprospiria</taxon>
        <taxon>Saprospirales</taxon>
        <taxon>Lewinellaceae</taxon>
        <taxon>Neolewinella</taxon>
    </lineage>
</organism>